<sequence>MPKRKKTTINDKKRCTSKKTTSKRQRKSVFKFDIKKILIERWEEGNKLLKQSAESADEEMIVNNDLHQEIVNQTINFEDNNTLPLELIKLDHVVSDRSNYNIPFNDNLNADSTELCTQRFKIMSIEQNESVAKIHYNHLMKASWSPEFDVSFENNKFYSHYLDVRYILYKWRPDLDTATSGPSLGYQKVERHNFQLVINFIWYNILKNDKKFSVAQLLEIANFMFTISFDCLFGQMINVIRRLFNACIETAIEEDNDNAIIAVAQDIYLKYNEDDLLNMTVDFFLPLKGQTMKKMYTYLTYKLFKSLLKKTDDTSTFPSCIKEWFVQDLVDKNYFNENEKKILCSVIRLLEHVVIIFDLYKEEEKMNNMYNFLYTAVKSTGLSDLRFVNILDQWRLRLFRLHVNRQLNLIND</sequence>
<evidence type="ECO:0000256" key="1">
    <source>
        <dbReference type="SAM" id="MobiDB-lite"/>
    </source>
</evidence>
<gene>
    <name evidence="2" type="ORF">FWK35_00008445</name>
</gene>
<organism evidence="2 3">
    <name type="scientific">Aphis craccivora</name>
    <name type="common">Cowpea aphid</name>
    <dbReference type="NCBI Taxonomy" id="307492"/>
    <lineage>
        <taxon>Eukaryota</taxon>
        <taxon>Metazoa</taxon>
        <taxon>Ecdysozoa</taxon>
        <taxon>Arthropoda</taxon>
        <taxon>Hexapoda</taxon>
        <taxon>Insecta</taxon>
        <taxon>Pterygota</taxon>
        <taxon>Neoptera</taxon>
        <taxon>Paraneoptera</taxon>
        <taxon>Hemiptera</taxon>
        <taxon>Sternorrhyncha</taxon>
        <taxon>Aphidomorpha</taxon>
        <taxon>Aphidoidea</taxon>
        <taxon>Aphididae</taxon>
        <taxon>Aphidini</taxon>
        <taxon>Aphis</taxon>
        <taxon>Aphis</taxon>
    </lineage>
</organism>
<name>A0A6G0YLM9_APHCR</name>
<proteinExistence type="predicted"/>
<accession>A0A6G0YLM9</accession>
<dbReference type="Proteomes" id="UP000478052">
    <property type="component" value="Unassembled WGS sequence"/>
</dbReference>
<evidence type="ECO:0000313" key="3">
    <source>
        <dbReference type="Proteomes" id="UP000478052"/>
    </source>
</evidence>
<dbReference type="EMBL" id="VUJU01003423">
    <property type="protein sequence ID" value="KAF0757947.1"/>
    <property type="molecule type" value="Genomic_DNA"/>
</dbReference>
<feature type="compositionally biased region" description="Basic residues" evidence="1">
    <location>
        <begin position="15"/>
        <end position="24"/>
    </location>
</feature>
<comment type="caution">
    <text evidence="2">The sequence shown here is derived from an EMBL/GenBank/DDBJ whole genome shotgun (WGS) entry which is preliminary data.</text>
</comment>
<evidence type="ECO:0000313" key="2">
    <source>
        <dbReference type="EMBL" id="KAF0757947.1"/>
    </source>
</evidence>
<reference evidence="2 3" key="1">
    <citation type="submission" date="2019-08" db="EMBL/GenBank/DDBJ databases">
        <title>Whole genome of Aphis craccivora.</title>
        <authorList>
            <person name="Voronova N.V."/>
            <person name="Shulinski R.S."/>
            <person name="Bandarenka Y.V."/>
            <person name="Zhorov D.G."/>
            <person name="Warner D."/>
        </authorList>
    </citation>
    <scope>NUCLEOTIDE SEQUENCE [LARGE SCALE GENOMIC DNA]</scope>
    <source>
        <strain evidence="2">180601</strain>
        <tissue evidence="2">Whole Body</tissue>
    </source>
</reference>
<dbReference type="OrthoDB" id="6598125at2759"/>
<protein>
    <submittedName>
        <fullName evidence="2">Uncharacterized protein</fullName>
    </submittedName>
</protein>
<dbReference type="AlphaFoldDB" id="A0A6G0YLM9"/>
<feature type="region of interest" description="Disordered" evidence="1">
    <location>
        <begin position="1"/>
        <end position="24"/>
    </location>
</feature>
<keyword evidence="3" id="KW-1185">Reference proteome</keyword>